<dbReference type="GO" id="GO:0005198">
    <property type="term" value="F:structural molecule activity"/>
    <property type="evidence" value="ECO:0007669"/>
    <property type="project" value="InterPro"/>
</dbReference>
<dbReference type="GeneID" id="40527028"/>
<protein>
    <submittedName>
        <fullName evidence="1">VP39</fullName>
    </submittedName>
</protein>
<dbReference type="Pfam" id="PF04501">
    <property type="entry name" value="Baculo_VP39"/>
    <property type="match status" value="1"/>
</dbReference>
<accession>A0A2K9VSD2</accession>
<dbReference type="KEGG" id="vg:40527028"/>
<organism evidence="1 2">
    <name type="scientific">Mythimna unipuncta nucleopolyhedrovirus</name>
    <dbReference type="NCBI Taxonomy" id="447897"/>
    <lineage>
        <taxon>Viruses</taxon>
        <taxon>Viruses incertae sedis</taxon>
        <taxon>Naldaviricetes</taxon>
        <taxon>Lefavirales</taxon>
        <taxon>Baculoviridae</taxon>
        <taxon>Alphabaculovirus</taxon>
    </lineage>
</organism>
<name>A0A2K9VSD2_9ABAC</name>
<dbReference type="GO" id="GO:0019028">
    <property type="term" value="C:viral capsid"/>
    <property type="evidence" value="ECO:0007669"/>
    <property type="project" value="InterPro"/>
</dbReference>
<evidence type="ECO:0000313" key="1">
    <source>
        <dbReference type="EMBL" id="AUV65354.1"/>
    </source>
</evidence>
<keyword evidence="2" id="KW-1185">Reference proteome</keyword>
<proteinExistence type="predicted"/>
<dbReference type="Proteomes" id="UP000297194">
    <property type="component" value="Segment"/>
</dbReference>
<dbReference type="RefSeq" id="YP_009666748.1">
    <property type="nucleotide sequence ID" value="NC_043530.1"/>
</dbReference>
<sequence length="355" mass="39241">MSLTAYNPDNNRSKNYCICGAVQPFDACRKYSSPCSPDASVKDGWFLCEFHASIRFKIEKMVLPIPDGVGTIFYRTVGKSLVSENAEGMNRILIPTAANYQQVLNIESMSLPEQLIFHMIYNNVPEQARVCNALRFNESFESDIYKIVDSIYTKTSAILSMTDSTRYCSLVDTTSTRVYFSGDNAVNNVARNTMEQMPGFLKNLINACVAPQNLILHTKNIQLRENPTCTIDETGLVASARLYNPVQPRYRTGYKRDLLTIENTLIITGSDAALHKSMARYEPYPVVVPLMLGVETKMTTHNMQPLPPRNVLPIPNFERAAAAVAEQQRAEQRIAEAVAAAAAAAAVPEAGPAGV</sequence>
<evidence type="ECO:0000313" key="2">
    <source>
        <dbReference type="Proteomes" id="UP000297194"/>
    </source>
</evidence>
<dbReference type="InterPro" id="IPR007589">
    <property type="entry name" value="Baculo_VP39"/>
</dbReference>
<reference evidence="1" key="1">
    <citation type="journal article" date="2017" name="Virus Genes">
        <title>The complete genome sequence of a third distinct baculovirus isolated from the true armyworm, Mythimna unipuncta, contains two copies of the lef-7 gene.</title>
        <authorList>
            <person name="Harrison R.L."/>
            <person name="Mowery J.D."/>
            <person name="Rowley D.L."/>
            <person name="Bauchan G.R."/>
            <person name="Theilmann D.A."/>
            <person name="Rohrmann G.F."/>
            <person name="Erlandson M.A."/>
        </authorList>
    </citation>
    <scope>NUCLEOTIDE SEQUENCE [LARGE SCALE GENOMIC DNA]</scope>
    <source>
        <strain evidence="1">#7</strain>
    </source>
</reference>
<dbReference type="EMBL" id="MF375894">
    <property type="protein sequence ID" value="AUV65354.1"/>
    <property type="molecule type" value="Genomic_DNA"/>
</dbReference>